<sequence length="137" mass="15541">MDKGGWALAESIRECAKVQPSHGAPRVVGERKKKKESTGDGKKSADDVVAWENGYEASGWRQHSGLVTRRCEEGGNMASRWSQWARFWSKVVIGVRETMRWLSDNATVLVLSGGAEAWWLRELKKWKNHKARDKTKT</sequence>
<keyword evidence="3" id="KW-1185">Reference proteome</keyword>
<gene>
    <name evidence="2" type="ORF">Salat_2125200</name>
</gene>
<organism evidence="2 3">
    <name type="scientific">Sesamum alatum</name>
    <dbReference type="NCBI Taxonomy" id="300844"/>
    <lineage>
        <taxon>Eukaryota</taxon>
        <taxon>Viridiplantae</taxon>
        <taxon>Streptophyta</taxon>
        <taxon>Embryophyta</taxon>
        <taxon>Tracheophyta</taxon>
        <taxon>Spermatophyta</taxon>
        <taxon>Magnoliopsida</taxon>
        <taxon>eudicotyledons</taxon>
        <taxon>Gunneridae</taxon>
        <taxon>Pentapetalae</taxon>
        <taxon>asterids</taxon>
        <taxon>lamiids</taxon>
        <taxon>Lamiales</taxon>
        <taxon>Pedaliaceae</taxon>
        <taxon>Sesamum</taxon>
    </lineage>
</organism>
<evidence type="ECO:0000313" key="3">
    <source>
        <dbReference type="Proteomes" id="UP001293254"/>
    </source>
</evidence>
<evidence type="ECO:0000256" key="1">
    <source>
        <dbReference type="SAM" id="MobiDB-lite"/>
    </source>
</evidence>
<comment type="caution">
    <text evidence="2">The sequence shown here is derived from an EMBL/GenBank/DDBJ whole genome shotgun (WGS) entry which is preliminary data.</text>
</comment>
<protein>
    <submittedName>
        <fullName evidence="2">Uncharacterized protein</fullName>
    </submittedName>
</protein>
<dbReference type="AlphaFoldDB" id="A0AAE2CGU5"/>
<dbReference type="Proteomes" id="UP001293254">
    <property type="component" value="Unassembled WGS sequence"/>
</dbReference>
<name>A0AAE2CGU5_9LAMI</name>
<reference evidence="2" key="1">
    <citation type="submission" date="2020-06" db="EMBL/GenBank/DDBJ databases">
        <authorList>
            <person name="Li T."/>
            <person name="Hu X."/>
            <person name="Zhang T."/>
            <person name="Song X."/>
            <person name="Zhang H."/>
            <person name="Dai N."/>
            <person name="Sheng W."/>
            <person name="Hou X."/>
            <person name="Wei L."/>
        </authorList>
    </citation>
    <scope>NUCLEOTIDE SEQUENCE</scope>
    <source>
        <strain evidence="2">3651</strain>
        <tissue evidence="2">Leaf</tissue>
    </source>
</reference>
<reference evidence="2" key="2">
    <citation type="journal article" date="2024" name="Plant">
        <title>Genomic evolution and insights into agronomic trait innovations of Sesamum species.</title>
        <authorList>
            <person name="Miao H."/>
            <person name="Wang L."/>
            <person name="Qu L."/>
            <person name="Liu H."/>
            <person name="Sun Y."/>
            <person name="Le M."/>
            <person name="Wang Q."/>
            <person name="Wei S."/>
            <person name="Zheng Y."/>
            <person name="Lin W."/>
            <person name="Duan Y."/>
            <person name="Cao H."/>
            <person name="Xiong S."/>
            <person name="Wang X."/>
            <person name="Wei L."/>
            <person name="Li C."/>
            <person name="Ma Q."/>
            <person name="Ju M."/>
            <person name="Zhao R."/>
            <person name="Li G."/>
            <person name="Mu C."/>
            <person name="Tian Q."/>
            <person name="Mei H."/>
            <person name="Zhang T."/>
            <person name="Gao T."/>
            <person name="Zhang H."/>
        </authorList>
    </citation>
    <scope>NUCLEOTIDE SEQUENCE</scope>
    <source>
        <strain evidence="2">3651</strain>
    </source>
</reference>
<accession>A0AAE2CGU5</accession>
<feature type="compositionally biased region" description="Basic and acidic residues" evidence="1">
    <location>
        <begin position="36"/>
        <end position="45"/>
    </location>
</feature>
<dbReference type="EMBL" id="JACGWO010000008">
    <property type="protein sequence ID" value="KAK4421746.1"/>
    <property type="molecule type" value="Genomic_DNA"/>
</dbReference>
<feature type="region of interest" description="Disordered" evidence="1">
    <location>
        <begin position="17"/>
        <end position="45"/>
    </location>
</feature>
<proteinExistence type="predicted"/>
<evidence type="ECO:0000313" key="2">
    <source>
        <dbReference type="EMBL" id="KAK4421746.1"/>
    </source>
</evidence>